<reference evidence="1" key="1">
    <citation type="journal article" date="2017" name="Nature">
        <title>The sunflower genome provides insights into oil metabolism, flowering and Asterid evolution.</title>
        <authorList>
            <person name="Badouin H."/>
            <person name="Gouzy J."/>
            <person name="Grassa C.J."/>
            <person name="Murat F."/>
            <person name="Staton S.E."/>
            <person name="Cottret L."/>
            <person name="Lelandais-Briere C."/>
            <person name="Owens G.L."/>
            <person name="Carrere S."/>
            <person name="Mayjonade B."/>
            <person name="Legrand L."/>
            <person name="Gill N."/>
            <person name="Kane N.C."/>
            <person name="Bowers J.E."/>
            <person name="Hubner S."/>
            <person name="Bellec A."/>
            <person name="Berard A."/>
            <person name="Berges H."/>
            <person name="Blanchet N."/>
            <person name="Boniface M.C."/>
            <person name="Brunel D."/>
            <person name="Catrice O."/>
            <person name="Chaidir N."/>
            <person name="Claudel C."/>
            <person name="Donnadieu C."/>
            <person name="Faraut T."/>
            <person name="Fievet G."/>
            <person name="Helmstetter N."/>
            <person name="King M."/>
            <person name="Knapp S.J."/>
            <person name="Lai Z."/>
            <person name="Le Paslier M.C."/>
            <person name="Lippi Y."/>
            <person name="Lorenzon L."/>
            <person name="Mandel J.R."/>
            <person name="Marage G."/>
            <person name="Marchand G."/>
            <person name="Marquand E."/>
            <person name="Bret-Mestries E."/>
            <person name="Morien E."/>
            <person name="Nambeesan S."/>
            <person name="Nguyen T."/>
            <person name="Pegot-Espagnet P."/>
            <person name="Pouilly N."/>
            <person name="Raftis F."/>
            <person name="Sallet E."/>
            <person name="Schiex T."/>
            <person name="Thomas J."/>
            <person name="Vandecasteele C."/>
            <person name="Vares D."/>
            <person name="Vear F."/>
            <person name="Vautrin S."/>
            <person name="Crespi M."/>
            <person name="Mangin B."/>
            <person name="Burke J.M."/>
            <person name="Salse J."/>
            <person name="Munos S."/>
            <person name="Vincourt P."/>
            <person name="Rieseberg L.H."/>
            <person name="Langlade N.B."/>
        </authorList>
    </citation>
    <scope>NUCLEOTIDE SEQUENCE</scope>
    <source>
        <tissue evidence="1">Leaves</tissue>
    </source>
</reference>
<comment type="caution">
    <text evidence="1">The sequence shown here is derived from an EMBL/GenBank/DDBJ whole genome shotgun (WGS) entry which is preliminary data.</text>
</comment>
<evidence type="ECO:0000313" key="1">
    <source>
        <dbReference type="EMBL" id="KAF5762317.1"/>
    </source>
</evidence>
<dbReference type="EMBL" id="MNCJ02000331">
    <property type="protein sequence ID" value="KAF5762317.1"/>
    <property type="molecule type" value="Genomic_DNA"/>
</dbReference>
<dbReference type="AlphaFoldDB" id="A0A9K3DXA0"/>
<reference evidence="1" key="2">
    <citation type="submission" date="2020-06" db="EMBL/GenBank/DDBJ databases">
        <title>Helianthus annuus Genome sequencing and assembly Release 2.</title>
        <authorList>
            <person name="Gouzy J."/>
            <person name="Langlade N."/>
            <person name="Munos S."/>
        </authorList>
    </citation>
    <scope>NUCLEOTIDE SEQUENCE</scope>
    <source>
        <tissue evidence="1">Leaves</tissue>
    </source>
</reference>
<name>A0A9K3DXA0_HELAN</name>
<protein>
    <submittedName>
        <fullName evidence="1">Uncharacterized protein</fullName>
    </submittedName>
</protein>
<evidence type="ECO:0000313" key="2">
    <source>
        <dbReference type="Proteomes" id="UP000215914"/>
    </source>
</evidence>
<accession>A0A9K3DXA0</accession>
<keyword evidence="2" id="KW-1185">Reference proteome</keyword>
<sequence length="50" mass="5640">MGFLIFFFPIPGQKSFRLTLKQSCFKILNSSQPLSLSLFLETPSSTLQLS</sequence>
<proteinExistence type="predicted"/>
<dbReference type="Gramene" id="mRNA:HanXRQr2_Chr16g0775331">
    <property type="protein sequence ID" value="CDS:HanXRQr2_Chr16g0775331.1"/>
    <property type="gene ID" value="HanXRQr2_Chr16g0775331"/>
</dbReference>
<gene>
    <name evidence="1" type="ORF">HanXRQr2_Chr16g0775331</name>
</gene>
<organism evidence="1 2">
    <name type="scientific">Helianthus annuus</name>
    <name type="common">Common sunflower</name>
    <dbReference type="NCBI Taxonomy" id="4232"/>
    <lineage>
        <taxon>Eukaryota</taxon>
        <taxon>Viridiplantae</taxon>
        <taxon>Streptophyta</taxon>
        <taxon>Embryophyta</taxon>
        <taxon>Tracheophyta</taxon>
        <taxon>Spermatophyta</taxon>
        <taxon>Magnoliopsida</taxon>
        <taxon>eudicotyledons</taxon>
        <taxon>Gunneridae</taxon>
        <taxon>Pentapetalae</taxon>
        <taxon>asterids</taxon>
        <taxon>campanulids</taxon>
        <taxon>Asterales</taxon>
        <taxon>Asteraceae</taxon>
        <taxon>Asteroideae</taxon>
        <taxon>Heliantheae alliance</taxon>
        <taxon>Heliantheae</taxon>
        <taxon>Helianthus</taxon>
    </lineage>
</organism>
<dbReference type="Proteomes" id="UP000215914">
    <property type="component" value="Unassembled WGS sequence"/>
</dbReference>